<dbReference type="RefSeq" id="WP_122823448.1">
    <property type="nucleotide sequence ID" value="NZ_CP033325.1"/>
</dbReference>
<dbReference type="Proteomes" id="UP001595955">
    <property type="component" value="Unassembled WGS sequence"/>
</dbReference>
<proteinExistence type="predicted"/>
<gene>
    <name evidence="2" type="ORF">ACFO3F_11760</name>
</gene>
<accession>A0ABV9DAW0</accession>
<protein>
    <recommendedName>
        <fullName evidence="4">Transmembrane protein</fullName>
    </recommendedName>
</protein>
<comment type="caution">
    <text evidence="2">The sequence shown here is derived from an EMBL/GenBank/DDBJ whole genome shotgun (WGS) entry which is preliminary data.</text>
</comment>
<evidence type="ECO:0000313" key="3">
    <source>
        <dbReference type="Proteomes" id="UP001595955"/>
    </source>
</evidence>
<keyword evidence="3" id="KW-1185">Reference proteome</keyword>
<feature type="transmembrane region" description="Helical" evidence="1">
    <location>
        <begin position="94"/>
        <end position="115"/>
    </location>
</feature>
<evidence type="ECO:0008006" key="4">
    <source>
        <dbReference type="Google" id="ProtNLM"/>
    </source>
</evidence>
<keyword evidence="1" id="KW-1133">Transmembrane helix</keyword>
<dbReference type="EMBL" id="JBHSGF010000008">
    <property type="protein sequence ID" value="MFC4555925.1"/>
    <property type="molecule type" value="Genomic_DNA"/>
</dbReference>
<feature type="transmembrane region" description="Helical" evidence="1">
    <location>
        <begin position="53"/>
        <end position="73"/>
    </location>
</feature>
<evidence type="ECO:0000256" key="1">
    <source>
        <dbReference type="SAM" id="Phobius"/>
    </source>
</evidence>
<feature type="transmembrane region" description="Helical" evidence="1">
    <location>
        <begin position="27"/>
        <end position="47"/>
    </location>
</feature>
<keyword evidence="1" id="KW-0812">Transmembrane</keyword>
<feature type="transmembrane region" description="Helical" evidence="1">
    <location>
        <begin position="121"/>
        <end position="140"/>
    </location>
</feature>
<reference evidence="3" key="1">
    <citation type="journal article" date="2019" name="Int. J. Syst. Evol. Microbiol.">
        <title>The Global Catalogue of Microorganisms (GCM) 10K type strain sequencing project: providing services to taxonomists for standard genome sequencing and annotation.</title>
        <authorList>
            <consortium name="The Broad Institute Genomics Platform"/>
            <consortium name="The Broad Institute Genome Sequencing Center for Infectious Disease"/>
            <person name="Wu L."/>
            <person name="Ma J."/>
        </authorList>
    </citation>
    <scope>NUCLEOTIDE SEQUENCE [LARGE SCALE GENOMIC DNA]</scope>
    <source>
        <strain evidence="3">JCM 3369</strain>
    </source>
</reference>
<name>A0ABV9DAW0_9MICO</name>
<organism evidence="2 3">
    <name type="scientific">Georgenia faecalis</name>
    <dbReference type="NCBI Taxonomy" id="2483799"/>
    <lineage>
        <taxon>Bacteria</taxon>
        <taxon>Bacillati</taxon>
        <taxon>Actinomycetota</taxon>
        <taxon>Actinomycetes</taxon>
        <taxon>Micrococcales</taxon>
        <taxon>Bogoriellaceae</taxon>
        <taxon>Georgenia</taxon>
    </lineage>
</organism>
<evidence type="ECO:0000313" key="2">
    <source>
        <dbReference type="EMBL" id="MFC4555925.1"/>
    </source>
</evidence>
<sequence>MINMDAALRSADRAAAAPFLQTPRIPAWYPFAMATYFTAVFGAFLLLRDGRVVPGAVLLLLAVAAVLAQATLTRARWGTWPRLSEAPAEIRRAFALYVLLAVAAIIASVGVWSWVGAAGGLAAVFLTALAVVWAYEFRLYPAAARQVRQRLA</sequence>
<keyword evidence="1" id="KW-0472">Membrane</keyword>